<sequence>MDPRFFKGINWYTNQNSFAPFLELSNEQYVQEVENWTTTKKFSRLLTADIASVSDFSKFRRNPFDFVVTGECVNNVNQQKKKKNDKKDIEWLGLRTPGLYRCMFNDITTNETGIIILYDSVKSAIIQQSNSYDATKIKPPMNIESQPFSI</sequence>
<evidence type="ECO:0000313" key="1">
    <source>
        <dbReference type="EMBL" id="KAA6393033.1"/>
    </source>
</evidence>
<reference evidence="1 2" key="1">
    <citation type="submission" date="2019-03" db="EMBL/GenBank/DDBJ databases">
        <title>Single cell metagenomics reveals metabolic interactions within the superorganism composed of flagellate Streblomastix strix and complex community of Bacteroidetes bacteria on its surface.</title>
        <authorList>
            <person name="Treitli S.C."/>
            <person name="Kolisko M."/>
            <person name="Husnik F."/>
            <person name="Keeling P."/>
            <person name="Hampl V."/>
        </authorList>
    </citation>
    <scope>NUCLEOTIDE SEQUENCE [LARGE SCALE GENOMIC DNA]</scope>
    <source>
        <strain evidence="1">ST1C</strain>
    </source>
</reference>
<evidence type="ECO:0000313" key="2">
    <source>
        <dbReference type="Proteomes" id="UP000324800"/>
    </source>
</evidence>
<accession>A0A5J4WEC0</accession>
<name>A0A5J4WEC0_9EUKA</name>
<protein>
    <submittedName>
        <fullName evidence="1">Uncharacterized protein</fullName>
    </submittedName>
</protein>
<dbReference type="Proteomes" id="UP000324800">
    <property type="component" value="Unassembled WGS sequence"/>
</dbReference>
<dbReference type="EMBL" id="SNRW01002359">
    <property type="protein sequence ID" value="KAA6393033.1"/>
    <property type="molecule type" value="Genomic_DNA"/>
</dbReference>
<comment type="caution">
    <text evidence="1">The sequence shown here is derived from an EMBL/GenBank/DDBJ whole genome shotgun (WGS) entry which is preliminary data.</text>
</comment>
<dbReference type="AlphaFoldDB" id="A0A5J4WEC0"/>
<organism evidence="1 2">
    <name type="scientific">Streblomastix strix</name>
    <dbReference type="NCBI Taxonomy" id="222440"/>
    <lineage>
        <taxon>Eukaryota</taxon>
        <taxon>Metamonada</taxon>
        <taxon>Preaxostyla</taxon>
        <taxon>Oxymonadida</taxon>
        <taxon>Streblomastigidae</taxon>
        <taxon>Streblomastix</taxon>
    </lineage>
</organism>
<proteinExistence type="predicted"/>
<gene>
    <name evidence="1" type="ORF">EZS28_011439</name>
</gene>